<accession>M8CBV6</accession>
<reference evidence="1" key="1">
    <citation type="submission" date="2015-06" db="UniProtKB">
        <authorList>
            <consortium name="EnsemblPlants"/>
        </authorList>
    </citation>
    <scope>IDENTIFICATION</scope>
</reference>
<organism evidence="1">
    <name type="scientific">Aegilops tauschii</name>
    <name type="common">Tausch's goatgrass</name>
    <name type="synonym">Aegilops squarrosa</name>
    <dbReference type="NCBI Taxonomy" id="37682"/>
    <lineage>
        <taxon>Eukaryota</taxon>
        <taxon>Viridiplantae</taxon>
        <taxon>Streptophyta</taxon>
        <taxon>Embryophyta</taxon>
        <taxon>Tracheophyta</taxon>
        <taxon>Spermatophyta</taxon>
        <taxon>Magnoliopsida</taxon>
        <taxon>Liliopsida</taxon>
        <taxon>Poales</taxon>
        <taxon>Poaceae</taxon>
        <taxon>BOP clade</taxon>
        <taxon>Pooideae</taxon>
        <taxon>Triticodae</taxon>
        <taxon>Triticeae</taxon>
        <taxon>Triticinae</taxon>
        <taxon>Aegilops</taxon>
    </lineage>
</organism>
<name>M8CBV6_AEGTA</name>
<protein>
    <submittedName>
        <fullName evidence="1">Uncharacterized protein</fullName>
    </submittedName>
</protein>
<sequence length="168" mass="17970">MGPSTHQGRQGPLVRPERWGNEDGHRLLVVEMELAGPDGSGTALIGASVATVLRVEADPQRRWRCVKPARASARGTTWLSGDEMLVHLLLTDQIAEDSSSTDAPKERISNATIAAQHSRRARAGLLNPTALLGRFMSQAAAEGEIQVERAISIAATRPPVCVSPPLLL</sequence>
<dbReference type="EnsemblPlants" id="EMT12593">
    <property type="protein sequence ID" value="EMT12593"/>
    <property type="gene ID" value="F775_43630"/>
</dbReference>
<dbReference type="AlphaFoldDB" id="M8CBV6"/>
<proteinExistence type="predicted"/>
<evidence type="ECO:0000313" key="1">
    <source>
        <dbReference type="EnsemblPlants" id="EMT12593"/>
    </source>
</evidence>